<feature type="compositionally biased region" description="Low complexity" evidence="5">
    <location>
        <begin position="328"/>
        <end position="342"/>
    </location>
</feature>
<sequence length="1118" mass="116366">MVAQLSGSPPPTPPQSPHVRAETAALPDVPSPQPLASFSFTQLFAALDEAAAAAEVADATALADPSALSTGLTAVPPTMAPPPLSEVPAMTFHDCVLLKLSLTCALCGRLLRDNPAAVETCGHCFCYDCINTALEDGCPPLAMVWPWSTLSEEVGAAEERLTASTTAHVTAEDADVVHLSSSSAPRTTASLPPQRWRKSRKVRQLCPLCLGPAFKWMLVSLPSLAELCAALHVAYPELEETLMRLTATAPGGPAGGEQSTSQSTHTHAHASCDAADLVVAAFAPRTAPSDGDECDEEAEDEEAERRRRRSSGGPRKGITFAADLENRAPPASTTTATAATATRVHAVECEEGRDAEDAEDPAGQRQPNGGLLCPTDAQDLAVGATLAESLQLSADLIPSPVAPALAAPTPPAPPSPPRRAHAPSGWQSYGADSSGVDAAPLCREDVLGHTPPMGGGSDDVGADDDDDDPIAEARNAGVPASALDAGPHQRRLRLLVDTATTVETDGSGGGAPRSCLLDRARTLLRAHCPSATEWTLVWDGPPECGEEDSSVAMATSAQRHRYSSVRLGSADDAAQHCRLGDAGAMDGADAAPGSVHAQDVWTLNTAWVRRHPRLPSCFAVLRHGHVLWEGDEEDSRESSSTEATGSAAPPILCVVGDYPRPPREHEPAAASARRSYLPRLTPTACTALLLGVPCMDTAWQRGGGGSGGSGDAPLSFERCHALYGDLERLAAAAHGAASPPLPLPIAPAPVSWMSAARRAPGSDVSRGTDATAASPPFRDTYMFFLLPDGAVCELAEMLYRVWAHVEVGDQSPVDQDDITTSQQPLAPLSRKRTRDVTDRASEVHSCGDWATTDRHPQRAWRRLLLVAGAAAVEVSGALFKALVANATCLSGSGDGGATAMTCAEESPAPPPRQRRLRSRRDEGGAWIHVDVAGSLGDAWMPVAPTEVAANASAGHKALQLLYSPAVARDTFVRLADSEGGGGSAAAAHSRACLRRFRVFLDGLAAQIALAAAPVLPGGASRRHEARPASWLLETIAEGRESAGSSESASQSSSLSAPSDAPGTSSAARITTADTHTAAPVTGEFSPSDDSLPVAYATVHTIQSQYPGVYRSLLYADTP</sequence>
<evidence type="ECO:0000256" key="4">
    <source>
        <dbReference type="PROSITE-ProRule" id="PRU00175"/>
    </source>
</evidence>
<feature type="compositionally biased region" description="Acidic residues" evidence="5">
    <location>
        <begin position="460"/>
        <end position="470"/>
    </location>
</feature>
<feature type="region of interest" description="Disordered" evidence="5">
    <location>
        <begin position="813"/>
        <end position="836"/>
    </location>
</feature>
<dbReference type="PROSITE" id="PS00518">
    <property type="entry name" value="ZF_RING_1"/>
    <property type="match status" value="1"/>
</dbReference>
<dbReference type="SMART" id="SM00184">
    <property type="entry name" value="RING"/>
    <property type="match status" value="1"/>
</dbReference>
<dbReference type="Proteomes" id="UP001430356">
    <property type="component" value="Unassembled WGS sequence"/>
</dbReference>
<evidence type="ECO:0000313" key="8">
    <source>
        <dbReference type="Proteomes" id="UP001430356"/>
    </source>
</evidence>
<accession>A0AAW0EKV0</accession>
<dbReference type="GO" id="GO:0008270">
    <property type="term" value="F:zinc ion binding"/>
    <property type="evidence" value="ECO:0007669"/>
    <property type="project" value="UniProtKB-KW"/>
</dbReference>
<gene>
    <name evidence="7" type="ORF">NESM_000387800</name>
</gene>
<feature type="domain" description="RING-type" evidence="6">
    <location>
        <begin position="104"/>
        <end position="139"/>
    </location>
</feature>
<organism evidence="7 8">
    <name type="scientific">Novymonas esmeraldas</name>
    <dbReference type="NCBI Taxonomy" id="1808958"/>
    <lineage>
        <taxon>Eukaryota</taxon>
        <taxon>Discoba</taxon>
        <taxon>Euglenozoa</taxon>
        <taxon>Kinetoplastea</taxon>
        <taxon>Metakinetoplastina</taxon>
        <taxon>Trypanosomatida</taxon>
        <taxon>Trypanosomatidae</taxon>
        <taxon>Novymonas</taxon>
    </lineage>
</organism>
<keyword evidence="3" id="KW-0862">Zinc</keyword>
<dbReference type="InterPro" id="IPR017907">
    <property type="entry name" value="Znf_RING_CS"/>
</dbReference>
<dbReference type="SUPFAM" id="SSF57850">
    <property type="entry name" value="RING/U-box"/>
    <property type="match status" value="1"/>
</dbReference>
<dbReference type="Gene3D" id="3.30.40.10">
    <property type="entry name" value="Zinc/RING finger domain, C3HC4 (zinc finger)"/>
    <property type="match status" value="1"/>
</dbReference>
<keyword evidence="1" id="KW-0479">Metal-binding</keyword>
<evidence type="ECO:0000259" key="6">
    <source>
        <dbReference type="PROSITE" id="PS50089"/>
    </source>
</evidence>
<protein>
    <submittedName>
        <fullName evidence="7">RING finger protein</fullName>
    </submittedName>
</protein>
<feature type="compositionally biased region" description="Acidic residues" evidence="5">
    <location>
        <begin position="290"/>
        <end position="302"/>
    </location>
</feature>
<feature type="region of interest" description="Disordered" evidence="5">
    <location>
        <begin position="1039"/>
        <end position="1067"/>
    </location>
</feature>
<feature type="compositionally biased region" description="Low complexity" evidence="5">
    <location>
        <begin position="1041"/>
        <end position="1060"/>
    </location>
</feature>
<feature type="region of interest" description="Disordered" evidence="5">
    <location>
        <begin position="247"/>
        <end position="270"/>
    </location>
</feature>
<keyword evidence="8" id="KW-1185">Reference proteome</keyword>
<comment type="caution">
    <text evidence="7">The sequence shown here is derived from an EMBL/GenBank/DDBJ whole genome shotgun (WGS) entry which is preliminary data.</text>
</comment>
<evidence type="ECO:0000256" key="3">
    <source>
        <dbReference type="ARBA" id="ARBA00022833"/>
    </source>
</evidence>
<name>A0AAW0EKV0_9TRYP</name>
<evidence type="ECO:0000313" key="7">
    <source>
        <dbReference type="EMBL" id="KAK7194687.1"/>
    </source>
</evidence>
<dbReference type="InterPro" id="IPR001841">
    <property type="entry name" value="Znf_RING"/>
</dbReference>
<dbReference type="PROSITE" id="PS50089">
    <property type="entry name" value="ZF_RING_2"/>
    <property type="match status" value="1"/>
</dbReference>
<dbReference type="AlphaFoldDB" id="A0AAW0EKV0"/>
<reference evidence="7 8" key="1">
    <citation type="journal article" date="2021" name="MBio">
        <title>A New Model Trypanosomatid, Novymonas esmeraldas: Genomic Perception of Its 'Candidatus Pandoraea novymonadis' Endosymbiont.</title>
        <authorList>
            <person name="Zakharova A."/>
            <person name="Saura A."/>
            <person name="Butenko A."/>
            <person name="Podesvova L."/>
            <person name="Warmusova S."/>
            <person name="Kostygov A.Y."/>
            <person name="Nenarokova A."/>
            <person name="Lukes J."/>
            <person name="Opperdoes F.R."/>
            <person name="Yurchenko V."/>
        </authorList>
    </citation>
    <scope>NUCLEOTIDE SEQUENCE [LARGE SCALE GENOMIC DNA]</scope>
    <source>
        <strain evidence="7 8">E262AT.01</strain>
    </source>
</reference>
<evidence type="ECO:0000256" key="1">
    <source>
        <dbReference type="ARBA" id="ARBA00022723"/>
    </source>
</evidence>
<dbReference type="EMBL" id="JAECZO010000040">
    <property type="protein sequence ID" value="KAK7194687.1"/>
    <property type="molecule type" value="Genomic_DNA"/>
</dbReference>
<feature type="region of interest" description="Disordered" evidence="5">
    <location>
        <begin position="403"/>
        <end position="472"/>
    </location>
</feature>
<evidence type="ECO:0000256" key="5">
    <source>
        <dbReference type="SAM" id="MobiDB-lite"/>
    </source>
</evidence>
<proteinExistence type="predicted"/>
<keyword evidence="2 4" id="KW-0863">Zinc-finger</keyword>
<dbReference type="InterPro" id="IPR013083">
    <property type="entry name" value="Znf_RING/FYVE/PHD"/>
</dbReference>
<feature type="region of interest" description="Disordered" evidence="5">
    <location>
        <begin position="900"/>
        <end position="920"/>
    </location>
</feature>
<feature type="compositionally biased region" description="Pro residues" evidence="5">
    <location>
        <begin position="408"/>
        <end position="417"/>
    </location>
</feature>
<evidence type="ECO:0000256" key="2">
    <source>
        <dbReference type="ARBA" id="ARBA00022771"/>
    </source>
</evidence>
<feature type="region of interest" description="Disordered" evidence="5">
    <location>
        <begin position="285"/>
        <end position="372"/>
    </location>
</feature>